<dbReference type="EMBL" id="KB726993">
    <property type="protein sequence ID" value="EMT62990.1"/>
    <property type="molecule type" value="Genomic_DNA"/>
</dbReference>
<evidence type="ECO:0000313" key="2">
    <source>
        <dbReference type="EMBL" id="EMT62990.1"/>
    </source>
</evidence>
<proteinExistence type="predicted"/>
<evidence type="ECO:0000313" key="3">
    <source>
        <dbReference type="Proteomes" id="UP000016929"/>
    </source>
</evidence>
<sequence>MGEEMMGDEDEDEEDIIEADLEETLDDDDMGEVEIIPCKFSVTENPK</sequence>
<reference evidence="3" key="1">
    <citation type="submission" date="2012-09" db="EMBL/GenBank/DDBJ databases">
        <title>Genome sequencing and comparative transcriptomics of race 1 and race 4 of banana pathogen: Fusarium oxysporum f. sp. cubense.</title>
        <authorList>
            <person name="Fang X."/>
            <person name="Huang J."/>
        </authorList>
    </citation>
    <scope>NUCLEOTIDE SEQUENCE [LARGE SCALE GENOMIC DNA]</scope>
    <source>
        <strain evidence="3">race 4</strain>
    </source>
</reference>
<feature type="region of interest" description="Disordered" evidence="1">
    <location>
        <begin position="1"/>
        <end position="30"/>
    </location>
</feature>
<dbReference type="AlphaFoldDB" id="N1RLA2"/>
<dbReference type="Proteomes" id="UP000016929">
    <property type="component" value="Unassembled WGS sequence"/>
</dbReference>
<organism evidence="2 3">
    <name type="scientific">Fusarium oxysporum f. sp. cubense (strain race 4)</name>
    <name type="common">Panama disease fungus</name>
    <dbReference type="NCBI Taxonomy" id="2502994"/>
    <lineage>
        <taxon>Eukaryota</taxon>
        <taxon>Fungi</taxon>
        <taxon>Dikarya</taxon>
        <taxon>Ascomycota</taxon>
        <taxon>Pezizomycotina</taxon>
        <taxon>Sordariomycetes</taxon>
        <taxon>Hypocreomycetidae</taxon>
        <taxon>Hypocreales</taxon>
        <taxon>Nectriaceae</taxon>
        <taxon>Fusarium</taxon>
        <taxon>Fusarium oxysporum species complex</taxon>
    </lineage>
</organism>
<evidence type="ECO:0000256" key="1">
    <source>
        <dbReference type="SAM" id="MobiDB-lite"/>
    </source>
</evidence>
<gene>
    <name evidence="2" type="ORF">FOC4_g10013184</name>
</gene>
<accession>N1RLA2</accession>
<name>N1RLA2_FUSC4</name>
<reference evidence="3" key="2">
    <citation type="journal article" date="2014" name="PLoS ONE">
        <title>Genome and Transcriptome Analysis of the Fungal Pathogen Fusarium oxysporum f. sp. cubense Causing Banana Vascular Wilt Disease.</title>
        <authorList>
            <person name="Guo L."/>
            <person name="Han L."/>
            <person name="Yang L."/>
            <person name="Zeng H."/>
            <person name="Fan D."/>
            <person name="Zhu Y."/>
            <person name="Feng Y."/>
            <person name="Wang G."/>
            <person name="Peng C."/>
            <person name="Jiang X."/>
            <person name="Zhou D."/>
            <person name="Ni P."/>
            <person name="Liang C."/>
            <person name="Liu L."/>
            <person name="Wang J."/>
            <person name="Mao C."/>
            <person name="Fang X."/>
            <person name="Peng M."/>
            <person name="Huang J."/>
        </authorList>
    </citation>
    <scope>NUCLEOTIDE SEQUENCE [LARGE SCALE GENOMIC DNA]</scope>
    <source>
        <strain evidence="3">race 4</strain>
    </source>
</reference>
<dbReference type="HOGENOM" id="CLU_3175396_0_0_1"/>
<keyword evidence="3" id="KW-1185">Reference proteome</keyword>
<protein>
    <submittedName>
        <fullName evidence="2">Uncharacterized protein</fullName>
    </submittedName>
</protein>